<dbReference type="Gene3D" id="1.25.40.10">
    <property type="entry name" value="Tetratricopeptide repeat domain"/>
    <property type="match status" value="2"/>
</dbReference>
<evidence type="ECO:0000313" key="2">
    <source>
        <dbReference type="EMBL" id="OQB75665.1"/>
    </source>
</evidence>
<reference evidence="2" key="1">
    <citation type="submission" date="2017-02" db="EMBL/GenBank/DDBJ databases">
        <title>Delving into the versatile metabolic prowess of the omnipresent phylum Bacteroidetes.</title>
        <authorList>
            <person name="Nobu M.K."/>
            <person name="Mei R."/>
            <person name="Narihiro T."/>
            <person name="Kuroda K."/>
            <person name="Liu W.-T."/>
        </authorList>
    </citation>
    <scope>NUCLEOTIDE SEQUENCE</scope>
    <source>
        <strain evidence="2">ADurb.Bin131</strain>
    </source>
</reference>
<dbReference type="AlphaFoldDB" id="A0A1V6CFJ4"/>
<name>A0A1V6CFJ4_UNCT6</name>
<sequence>MNGKMSKKILYVFFLFFLLSEAIHSQGKITVNDVSKLFNKGDFSAVVDIATKAIKEGTDIPEFYYYIGMSYSKLKKNSEAIQFLKLFLDKADYSKNVGLLRSGFQEIVSIYKADKDYSSIVEFGNSFLEKLKAEKDAQQIEGFCKNILVDVYREAGNQKMSNNDYSGAQQLYKKVLEYKPNDIASMQKLALCYKSEGKKEEAAEYYLMSAIEWKSWSAKVDNLLPLVDLIWDEEKFEYYAKKSEQDPVSYNVILAANDIKKHNYNNAFLRMKNIEDSVGSKGSISYRMVDRFSTKLNKDPLLFYSFIIAFPDHYAVGSMLDTLSILGRNSPETAKLIRETFVPSLTKLIDENPEFVSLRKLFGRIVDLKFLGIPENDKTSAEKIRIFEDFRKKYPDDAGITDIIRREASLYVDVLFDYKKGRELYETLVKKYNQKNIVPQLAKCLINLGENEQSFILIKDFLSGENIGEYTKFQVGQLLIQANYFDEGIKVLSEIISTTKNSVLKRQAEDILKDFRLYLKDDISFETTGSFVVLGINQKQYYYTNFISITRNDPVLFQESETIDIVPFSKDRKTITCAINCLSNTEISFTEPHTLIFKENKDYVALLKKTVPFMPDYWRKPEGVSLIFPWQDIKTEKIRVVRDCAIDSETGISTTMFEGLKHGMKIEVYFSGRAGRFISISPEPPGLVPGSTMIFYPSTETFEIKIKFKPNSNVLAYYPKIKISEETVSESMVDSVISEFFLKTQKTSFNVLFNEKIRLRSVLRRFETIYEIDEKIDI</sequence>
<dbReference type="InterPro" id="IPR019734">
    <property type="entry name" value="TPR_rpt"/>
</dbReference>
<organism evidence="2">
    <name type="scientific">candidate division TA06 bacterium ADurb.Bin131</name>
    <dbReference type="NCBI Taxonomy" id="1852827"/>
    <lineage>
        <taxon>Bacteria</taxon>
        <taxon>Bacteria division TA06</taxon>
    </lineage>
</organism>
<dbReference type="EMBL" id="MWDQ01000001">
    <property type="protein sequence ID" value="OQB75665.1"/>
    <property type="molecule type" value="Genomic_DNA"/>
</dbReference>
<dbReference type="Pfam" id="PF13181">
    <property type="entry name" value="TPR_8"/>
    <property type="match status" value="1"/>
</dbReference>
<proteinExistence type="predicted"/>
<feature type="repeat" description="TPR" evidence="1">
    <location>
        <begin position="149"/>
        <end position="182"/>
    </location>
</feature>
<evidence type="ECO:0000256" key="1">
    <source>
        <dbReference type="PROSITE-ProRule" id="PRU00339"/>
    </source>
</evidence>
<dbReference type="PROSITE" id="PS50005">
    <property type="entry name" value="TPR"/>
    <property type="match status" value="1"/>
</dbReference>
<accession>A0A1V6CFJ4</accession>
<keyword evidence="1" id="KW-0802">TPR repeat</keyword>
<dbReference type="SUPFAM" id="SSF48452">
    <property type="entry name" value="TPR-like"/>
    <property type="match status" value="1"/>
</dbReference>
<protein>
    <submittedName>
        <fullName evidence="2">Tetratricopeptide repeat protein</fullName>
    </submittedName>
</protein>
<dbReference type="InterPro" id="IPR011990">
    <property type="entry name" value="TPR-like_helical_dom_sf"/>
</dbReference>
<dbReference type="SMART" id="SM00028">
    <property type="entry name" value="TPR"/>
    <property type="match status" value="3"/>
</dbReference>
<dbReference type="Proteomes" id="UP000485562">
    <property type="component" value="Unassembled WGS sequence"/>
</dbReference>
<gene>
    <name evidence="2" type="ORF">BWX89_00004</name>
</gene>
<comment type="caution">
    <text evidence="2">The sequence shown here is derived from an EMBL/GenBank/DDBJ whole genome shotgun (WGS) entry which is preliminary data.</text>
</comment>
<dbReference type="Pfam" id="PF13174">
    <property type="entry name" value="TPR_6"/>
    <property type="match status" value="1"/>
</dbReference>